<reference evidence="1" key="1">
    <citation type="journal article" date="2018" name="Genome Biol.">
        <title>SKESA: strategic k-mer extension for scrupulous assemblies.</title>
        <authorList>
            <person name="Souvorov A."/>
            <person name="Agarwala R."/>
            <person name="Lipman D.J."/>
        </authorList>
    </citation>
    <scope>NUCLEOTIDE SEQUENCE</scope>
    <source>
        <strain evidence="1">HN1000</strain>
    </source>
</reference>
<protein>
    <submittedName>
        <fullName evidence="1">Uncharacterized protein</fullName>
    </submittedName>
</protein>
<dbReference type="EMBL" id="DAEPXK010000048">
    <property type="protein sequence ID" value="HBH1543796.1"/>
    <property type="molecule type" value="Genomic_DNA"/>
</dbReference>
<gene>
    <name evidence="1" type="ORF">KRM00_003329</name>
</gene>
<evidence type="ECO:0000313" key="1">
    <source>
        <dbReference type="EMBL" id="HBH1543796.1"/>
    </source>
</evidence>
<organism evidence="1 2">
    <name type="scientific">Clostridioides difficile</name>
    <name type="common">Peptoclostridium difficile</name>
    <dbReference type="NCBI Taxonomy" id="1496"/>
    <lineage>
        <taxon>Bacteria</taxon>
        <taxon>Bacillati</taxon>
        <taxon>Bacillota</taxon>
        <taxon>Clostridia</taxon>
        <taxon>Peptostreptococcales</taxon>
        <taxon>Peptostreptococcaceae</taxon>
        <taxon>Clostridioides</taxon>
    </lineage>
</organism>
<sequence>MNDVYIKKSIKKISLNGIIFLRITNFDAYGNIINIKLYQKINNRYKPVDMLDIPFSMINSINTSSLYKSVSKKEESKIINKLNILKKNILKKNSFNLDYIKIGIICDIYYILGKDKNSDFYGLNSIKVNEIGEIIKIGVLDYNEIVYVLIDLLKDENIEERLFLIDINKFSFIKKVKEYYVVSFYSLLSEEENEQYVNKDNYLILMVKNNSFQIILSEEANIMGILDKKDFNVVDESFLKMIF</sequence>
<reference evidence="1" key="2">
    <citation type="submission" date="2021-06" db="EMBL/GenBank/DDBJ databases">
        <authorList>
            <consortium name="NCBI Pathogen Detection Project"/>
        </authorList>
    </citation>
    <scope>NUCLEOTIDE SEQUENCE</scope>
    <source>
        <strain evidence="1">HN1000</strain>
    </source>
</reference>
<accession>A0AAN6A7E9</accession>
<proteinExistence type="predicted"/>
<dbReference type="Proteomes" id="UP000878956">
    <property type="component" value="Unassembled WGS sequence"/>
</dbReference>
<comment type="caution">
    <text evidence="1">The sequence shown here is derived from an EMBL/GenBank/DDBJ whole genome shotgun (WGS) entry which is preliminary data.</text>
</comment>
<name>A0AAN6A7E9_CLODI</name>
<dbReference type="AlphaFoldDB" id="A0AAN6A7E9"/>
<evidence type="ECO:0000313" key="2">
    <source>
        <dbReference type="Proteomes" id="UP000878956"/>
    </source>
</evidence>
<dbReference type="RefSeq" id="WP_014466335.1">
    <property type="nucleotide sequence ID" value="NZ_FUQT01000003.1"/>
</dbReference>